<proteinExistence type="predicted"/>
<dbReference type="SUPFAM" id="SSF51338">
    <property type="entry name" value="Composite domain of metallo-dependent hydrolases"/>
    <property type="match status" value="1"/>
</dbReference>
<dbReference type="InterPro" id="IPR013108">
    <property type="entry name" value="Amidohydro_3"/>
</dbReference>
<evidence type="ECO:0000259" key="1">
    <source>
        <dbReference type="Pfam" id="PF07969"/>
    </source>
</evidence>
<comment type="caution">
    <text evidence="2">The sequence shown here is derived from an EMBL/GenBank/DDBJ whole genome shotgun (WGS) entry which is preliminary data.</text>
</comment>
<dbReference type="Proteomes" id="UP000326464">
    <property type="component" value="Unassembled WGS sequence"/>
</dbReference>
<accession>A0A7X1NQR8</accession>
<feature type="domain" description="Amidohydrolase 3" evidence="1">
    <location>
        <begin position="51"/>
        <end position="558"/>
    </location>
</feature>
<dbReference type="CDD" id="cd01300">
    <property type="entry name" value="YtcJ_like"/>
    <property type="match status" value="1"/>
</dbReference>
<keyword evidence="3" id="KW-1185">Reference proteome</keyword>
<sequence>MTADLVLRGGRVFNGFSVHPTGTAVAVECGRITAVGPEAAVRAASGPRTGIVDLRGRLVTPGLIDAHAHTFMGGIEALACDVGHCGGADEVQAAVSRYARSTDSRDSPWITGAGWYKGHYDGGFPDASVLDTAVPHRPVYLINRDHHSAWVNTAALRLAGIDDRTPDPADGRIGRRPDGSASGILHEGAMSLVARLLPPITREAVEAGILHGQAHLHALGVTGWQEAIIGEYAGYPDAAPAYRSLAASGRLTGRASGALWVPRGLTLGDLPGLVDSFGARRDLNAAAGFPTSSAKIMVDGVPENRTAAMLEPYESAGCTCGGRTGTDRGPTYLPPEVLDAAAEALEAARFDLHLHAIGDRAVRTALDAVGRAAVALHPTPGGSRSWEPRHTMAHVQLVHPDDVPRFGHLGVTVNAQALWACSDEQMRSLTVPLIGAERARWQYPFASMLAGGAPLAMGSDWPVSDADPWQAIHVAVHRAHPDHGDTGPLVPAEALDLTTALSAYTAGSARVTRSPAGVLRPGAPADLAVLSADPFGPDGPALHRLRADLTIVGGRVVFERAAHRA</sequence>
<protein>
    <submittedName>
        <fullName evidence="2">Amidohydrolase</fullName>
    </submittedName>
</protein>
<reference evidence="3" key="1">
    <citation type="submission" date="2019-07" db="EMBL/GenBank/DDBJ databases">
        <title>Arthrobacter KR32 sp. nov., isolated from mountain cheese made of cows milk.</title>
        <authorList>
            <person name="Flegler A."/>
        </authorList>
    </citation>
    <scope>NUCLEOTIDE SEQUENCE [LARGE SCALE GENOMIC DNA]</scope>
    <source>
        <strain evidence="3">KR32</strain>
    </source>
</reference>
<dbReference type="PANTHER" id="PTHR22642:SF2">
    <property type="entry name" value="PROTEIN LONG AFTER FAR-RED 3"/>
    <property type="match status" value="1"/>
</dbReference>
<dbReference type="RefSeq" id="WP_191931884.1">
    <property type="nucleotide sequence ID" value="NZ_VJXX01000003.1"/>
</dbReference>
<dbReference type="InterPro" id="IPR032466">
    <property type="entry name" value="Metal_Hydrolase"/>
</dbReference>
<dbReference type="InterPro" id="IPR011059">
    <property type="entry name" value="Metal-dep_hydrolase_composite"/>
</dbReference>
<dbReference type="Gene3D" id="2.30.40.10">
    <property type="entry name" value="Urease, subunit C, domain 1"/>
    <property type="match status" value="1"/>
</dbReference>
<dbReference type="EMBL" id="VJXX01000003">
    <property type="protein sequence ID" value="MPY11256.1"/>
    <property type="molecule type" value="Genomic_DNA"/>
</dbReference>
<evidence type="ECO:0000313" key="3">
    <source>
        <dbReference type="Proteomes" id="UP000326464"/>
    </source>
</evidence>
<dbReference type="SUPFAM" id="SSF51556">
    <property type="entry name" value="Metallo-dependent hydrolases"/>
    <property type="match status" value="1"/>
</dbReference>
<organism evidence="2 3">
    <name type="scientific">Arthrobacter bussei</name>
    <dbReference type="NCBI Taxonomy" id="2594179"/>
    <lineage>
        <taxon>Bacteria</taxon>
        <taxon>Bacillati</taxon>
        <taxon>Actinomycetota</taxon>
        <taxon>Actinomycetes</taxon>
        <taxon>Micrococcales</taxon>
        <taxon>Micrococcaceae</taxon>
        <taxon>Arthrobacter</taxon>
    </lineage>
</organism>
<evidence type="ECO:0000313" key="2">
    <source>
        <dbReference type="EMBL" id="MPY11256.1"/>
    </source>
</evidence>
<dbReference type="InterPro" id="IPR033932">
    <property type="entry name" value="YtcJ-like"/>
</dbReference>
<dbReference type="Gene3D" id="3.10.310.70">
    <property type="match status" value="1"/>
</dbReference>
<keyword evidence="2" id="KW-0378">Hydrolase</keyword>
<dbReference type="PANTHER" id="PTHR22642">
    <property type="entry name" value="IMIDAZOLONEPROPIONASE"/>
    <property type="match status" value="1"/>
</dbReference>
<name>A0A7X1NQR8_9MICC</name>
<dbReference type="AlphaFoldDB" id="A0A7X1NQR8"/>
<dbReference type="Gene3D" id="3.20.20.140">
    <property type="entry name" value="Metal-dependent hydrolases"/>
    <property type="match status" value="1"/>
</dbReference>
<gene>
    <name evidence="2" type="ORF">FNH21_11105</name>
</gene>
<dbReference type="Pfam" id="PF07969">
    <property type="entry name" value="Amidohydro_3"/>
    <property type="match status" value="1"/>
</dbReference>
<dbReference type="GO" id="GO:0016810">
    <property type="term" value="F:hydrolase activity, acting on carbon-nitrogen (but not peptide) bonds"/>
    <property type="evidence" value="ECO:0007669"/>
    <property type="project" value="InterPro"/>
</dbReference>